<evidence type="ECO:0000256" key="6">
    <source>
        <dbReference type="ARBA" id="ARBA00024722"/>
    </source>
</evidence>
<evidence type="ECO:0000256" key="4">
    <source>
        <dbReference type="ARBA" id="ARBA00022840"/>
    </source>
</evidence>
<dbReference type="PANTHER" id="PTHR43820:SF5">
    <property type="entry name" value="HIGH-AFFINITY BRANCHED-CHAIN AMINO ACID TRANSPORT ATP-BINDING PROTEIN"/>
    <property type="match status" value="1"/>
</dbReference>
<dbReference type="EMBL" id="LNCU01000036">
    <property type="protein sequence ID" value="KWV58630.1"/>
    <property type="molecule type" value="Genomic_DNA"/>
</dbReference>
<gene>
    <name evidence="8" type="ORF">AS156_34205</name>
</gene>
<dbReference type="InterPro" id="IPR052156">
    <property type="entry name" value="BCAA_Transport_ATP-bd_LivF"/>
</dbReference>
<dbReference type="GO" id="GO:0015807">
    <property type="term" value="P:L-amino acid transport"/>
    <property type="evidence" value="ECO:0007669"/>
    <property type="project" value="TreeGrafter"/>
</dbReference>
<evidence type="ECO:0000256" key="3">
    <source>
        <dbReference type="ARBA" id="ARBA00022741"/>
    </source>
</evidence>
<dbReference type="Gene3D" id="3.40.50.300">
    <property type="entry name" value="P-loop containing nucleotide triphosphate hydrolases"/>
    <property type="match status" value="1"/>
</dbReference>
<evidence type="ECO:0000313" key="8">
    <source>
        <dbReference type="EMBL" id="KWV58630.1"/>
    </source>
</evidence>
<keyword evidence="2" id="KW-0813">Transport</keyword>
<dbReference type="GO" id="GO:0016887">
    <property type="term" value="F:ATP hydrolysis activity"/>
    <property type="evidence" value="ECO:0007669"/>
    <property type="project" value="InterPro"/>
</dbReference>
<name>A0A109K0T8_9BRAD</name>
<evidence type="ECO:0000259" key="7">
    <source>
        <dbReference type="PROSITE" id="PS50893"/>
    </source>
</evidence>
<dbReference type="AlphaFoldDB" id="A0A109K0T8"/>
<dbReference type="InterPro" id="IPR003593">
    <property type="entry name" value="AAA+_ATPase"/>
</dbReference>
<dbReference type="InterPro" id="IPR003439">
    <property type="entry name" value="ABC_transporter-like_ATP-bd"/>
</dbReference>
<dbReference type="Proteomes" id="UP000057737">
    <property type="component" value="Unassembled WGS sequence"/>
</dbReference>
<evidence type="ECO:0000256" key="5">
    <source>
        <dbReference type="ARBA" id="ARBA00022970"/>
    </source>
</evidence>
<dbReference type="CDD" id="cd03224">
    <property type="entry name" value="ABC_TM1139_LivF_branched"/>
    <property type="match status" value="1"/>
</dbReference>
<dbReference type="Pfam" id="PF00005">
    <property type="entry name" value="ABC_tran"/>
    <property type="match status" value="1"/>
</dbReference>
<dbReference type="GO" id="GO:0005524">
    <property type="term" value="F:ATP binding"/>
    <property type="evidence" value="ECO:0007669"/>
    <property type="project" value="UniProtKB-KW"/>
</dbReference>
<comment type="similarity">
    <text evidence="1">Belongs to the ABC transporter superfamily.</text>
</comment>
<reference evidence="8 9" key="1">
    <citation type="submission" date="2015-11" db="EMBL/GenBank/DDBJ databases">
        <title>Draft Genome Sequence of the Strain BR 10303 (Bradyrhizobium sp.) isolated from nodules of Centrolobium paraense.</title>
        <authorList>
            <person name="Zelli J.E."/>
            <person name="Simoes-Araujo J.L."/>
            <person name="Barauna A.C."/>
            <person name="Silva K."/>
        </authorList>
    </citation>
    <scope>NUCLEOTIDE SEQUENCE [LARGE SCALE GENOMIC DNA]</scope>
    <source>
        <strain evidence="8 9">BR 10303</strain>
    </source>
</reference>
<dbReference type="OrthoDB" id="9776369at2"/>
<dbReference type="InterPro" id="IPR027417">
    <property type="entry name" value="P-loop_NTPase"/>
</dbReference>
<protein>
    <submittedName>
        <fullName evidence="8">ABC transporter ATP-binding protein</fullName>
    </submittedName>
</protein>
<dbReference type="PROSITE" id="PS00211">
    <property type="entry name" value="ABC_TRANSPORTER_1"/>
    <property type="match status" value="1"/>
</dbReference>
<dbReference type="RefSeq" id="WP_066503399.1">
    <property type="nucleotide sequence ID" value="NZ_LNCU01000036.1"/>
</dbReference>
<evidence type="ECO:0000313" key="9">
    <source>
        <dbReference type="Proteomes" id="UP000057737"/>
    </source>
</evidence>
<feature type="domain" description="ABC transporter" evidence="7">
    <location>
        <begin position="1"/>
        <end position="231"/>
    </location>
</feature>
<keyword evidence="9" id="KW-1185">Reference proteome</keyword>
<dbReference type="GO" id="GO:0015658">
    <property type="term" value="F:branched-chain amino acid transmembrane transporter activity"/>
    <property type="evidence" value="ECO:0007669"/>
    <property type="project" value="TreeGrafter"/>
</dbReference>
<keyword evidence="4 8" id="KW-0067">ATP-binding</keyword>
<dbReference type="PROSITE" id="PS50893">
    <property type="entry name" value="ABC_TRANSPORTER_2"/>
    <property type="match status" value="1"/>
</dbReference>
<keyword evidence="5" id="KW-0029">Amino-acid transport</keyword>
<accession>A0A109K0T8</accession>
<proteinExistence type="inferred from homology"/>
<comment type="caution">
    <text evidence="8">The sequence shown here is derived from an EMBL/GenBank/DDBJ whole genome shotgun (WGS) entry which is preliminary data.</text>
</comment>
<dbReference type="SMART" id="SM00382">
    <property type="entry name" value="AAA"/>
    <property type="match status" value="1"/>
</dbReference>
<comment type="function">
    <text evidence="6">Involved in beta-(1--&gt;2)glucan export. Transmembrane domains (TMD) form a pore in the inner membrane and the ATP-binding domain (NBD) is responsible for energy generation.</text>
</comment>
<dbReference type="SUPFAM" id="SSF52540">
    <property type="entry name" value="P-loop containing nucleoside triphosphate hydrolases"/>
    <property type="match status" value="1"/>
</dbReference>
<sequence length="232" mass="25315">MALLDVSGLQIFYGDLQAVFDMSFTVADGEAVALVGANGAGKSTFLKALVGLNEERKGAVHFDGVDISQMPAEEVSRLGLIMVPEGRLLFDSLTVEENLLMGTVNRRSGSWTLRRVFDLFPILEERRRMFPGQLSGGQQQMAAIGRALMSNPKLLLCDEISLGLAPVVVEQIYRSFADIRREGAAVVLVEQDVKRALATSERIYCLLKGRVSLTGPAQGLQPEQLTHAYFGN</sequence>
<organism evidence="8 9">
    <name type="scientific">Bradyrhizobium macuxiense</name>
    <dbReference type="NCBI Taxonomy" id="1755647"/>
    <lineage>
        <taxon>Bacteria</taxon>
        <taxon>Pseudomonadati</taxon>
        <taxon>Pseudomonadota</taxon>
        <taxon>Alphaproteobacteria</taxon>
        <taxon>Hyphomicrobiales</taxon>
        <taxon>Nitrobacteraceae</taxon>
        <taxon>Bradyrhizobium</taxon>
    </lineage>
</organism>
<keyword evidence="3" id="KW-0547">Nucleotide-binding</keyword>
<dbReference type="InterPro" id="IPR017871">
    <property type="entry name" value="ABC_transporter-like_CS"/>
</dbReference>
<dbReference type="PANTHER" id="PTHR43820">
    <property type="entry name" value="HIGH-AFFINITY BRANCHED-CHAIN AMINO ACID TRANSPORT ATP-BINDING PROTEIN LIVF"/>
    <property type="match status" value="1"/>
</dbReference>
<evidence type="ECO:0000256" key="2">
    <source>
        <dbReference type="ARBA" id="ARBA00022448"/>
    </source>
</evidence>
<evidence type="ECO:0000256" key="1">
    <source>
        <dbReference type="ARBA" id="ARBA00005417"/>
    </source>
</evidence>